<dbReference type="InterPro" id="IPR012338">
    <property type="entry name" value="Beta-lactam/transpept-like"/>
</dbReference>
<sequence>MTTPAPLHSCRITAAGCDQRSPDNTGIFPYWSVTKTAIAICALSLAEAGKLDLDTPLPGQPFTLRQLLGHTAGLPDYTGLPAYQAAVARDEEPWSDTDLLAAALAQGPLFAPGTGWAYSNVGYMLARQRIETAADMPFAALFRTRIGDRLGLDSVTLATTRQHFTRVRWDGARRYHPGWVYHGCLIGTATDAARLLHRLFTGQLLSPAMLEQMLRRQSLGGALPGRPWTDCGYALGLMSGSFGAAGRAIGHSGGGPFSVNAVYHFPDLATPATVACFTEGRDEGVAEYAAAEHAFAP</sequence>
<evidence type="ECO:0000259" key="1">
    <source>
        <dbReference type="Pfam" id="PF00144"/>
    </source>
</evidence>
<dbReference type="PANTHER" id="PTHR43283">
    <property type="entry name" value="BETA-LACTAMASE-RELATED"/>
    <property type="match status" value="1"/>
</dbReference>
<dbReference type="SUPFAM" id="SSF56601">
    <property type="entry name" value="beta-lactamase/transpeptidase-like"/>
    <property type="match status" value="1"/>
</dbReference>
<dbReference type="InterPro" id="IPR001466">
    <property type="entry name" value="Beta-lactam-related"/>
</dbReference>
<dbReference type="RefSeq" id="WP_284481584.1">
    <property type="nucleotide sequence ID" value="NZ_JASNJD010000009.1"/>
</dbReference>
<comment type="caution">
    <text evidence="2">The sequence shown here is derived from an EMBL/GenBank/DDBJ whole genome shotgun (WGS) entry which is preliminary data.</text>
</comment>
<feature type="domain" description="Beta-lactamase-related" evidence="1">
    <location>
        <begin position="22"/>
        <end position="267"/>
    </location>
</feature>
<dbReference type="Pfam" id="PF00144">
    <property type="entry name" value="Beta-lactamase"/>
    <property type="match status" value="1"/>
</dbReference>
<keyword evidence="3" id="KW-1185">Reference proteome</keyword>
<gene>
    <name evidence="2" type="ORF">QO033_13925</name>
</gene>
<name>A0ABT7F2F1_9RHOB</name>
<proteinExistence type="predicted"/>
<protein>
    <submittedName>
        <fullName evidence="2">Serine hydrolase domain-containing protein</fullName>
        <ecNumber evidence="2">3.1.1.103</ecNumber>
    </submittedName>
</protein>
<dbReference type="GO" id="GO:0016787">
    <property type="term" value="F:hydrolase activity"/>
    <property type="evidence" value="ECO:0007669"/>
    <property type="project" value="UniProtKB-KW"/>
</dbReference>
<reference evidence="2 3" key="1">
    <citation type="submission" date="2023-05" db="EMBL/GenBank/DDBJ databases">
        <title>Pseudodonghicola sp. nov.</title>
        <authorList>
            <person name="Huang J."/>
        </authorList>
    </citation>
    <scope>NUCLEOTIDE SEQUENCE [LARGE SCALE GENOMIC DNA]</scope>
    <source>
        <strain evidence="2 3">IC7</strain>
    </source>
</reference>
<dbReference type="InterPro" id="IPR050789">
    <property type="entry name" value="Diverse_Enzym_Activities"/>
</dbReference>
<dbReference type="Gene3D" id="3.40.710.10">
    <property type="entry name" value="DD-peptidase/beta-lactamase superfamily"/>
    <property type="match status" value="1"/>
</dbReference>
<dbReference type="EC" id="3.1.1.103" evidence="2"/>
<evidence type="ECO:0000313" key="3">
    <source>
        <dbReference type="Proteomes" id="UP001243757"/>
    </source>
</evidence>
<evidence type="ECO:0000313" key="2">
    <source>
        <dbReference type="EMBL" id="MDK3018778.1"/>
    </source>
</evidence>
<accession>A0ABT7F2F1</accession>
<dbReference type="Proteomes" id="UP001243757">
    <property type="component" value="Unassembled WGS sequence"/>
</dbReference>
<dbReference type="EMBL" id="JASNJD010000009">
    <property type="protein sequence ID" value="MDK3018778.1"/>
    <property type="molecule type" value="Genomic_DNA"/>
</dbReference>
<keyword evidence="2" id="KW-0378">Hydrolase</keyword>
<organism evidence="2 3">
    <name type="scientific">Pseudodonghicola flavimaris</name>
    <dbReference type="NCBI Taxonomy" id="3050036"/>
    <lineage>
        <taxon>Bacteria</taxon>
        <taxon>Pseudomonadati</taxon>
        <taxon>Pseudomonadota</taxon>
        <taxon>Alphaproteobacteria</taxon>
        <taxon>Rhodobacterales</taxon>
        <taxon>Paracoccaceae</taxon>
        <taxon>Pseudodonghicola</taxon>
    </lineage>
</organism>